<dbReference type="AlphaFoldDB" id="C6CHT1"/>
<dbReference type="Pfam" id="PF12680">
    <property type="entry name" value="SnoaL_2"/>
    <property type="match status" value="1"/>
</dbReference>
<name>C6CHT1_DICC1</name>
<reference evidence="2 3" key="1">
    <citation type="submission" date="2009-06" db="EMBL/GenBank/DDBJ databases">
        <title>Complete sequence of Dickeya zeae Ech1591.</title>
        <authorList>
            <consortium name="US DOE Joint Genome Institute"/>
            <person name="Lucas S."/>
            <person name="Copeland A."/>
            <person name="Lapidus A."/>
            <person name="Glavina del Rio T."/>
            <person name="Tice H."/>
            <person name="Bruce D."/>
            <person name="Goodwin L."/>
            <person name="Pitluck S."/>
            <person name="Chertkov O."/>
            <person name="Brettin T."/>
            <person name="Detter J.C."/>
            <person name="Han C."/>
            <person name="Larimer F."/>
            <person name="Land M."/>
            <person name="Hauser L."/>
            <person name="Kyrpides N."/>
            <person name="Ovchinnikova G."/>
            <person name="Balakrishnan V."/>
            <person name="Glasner J."/>
            <person name="Perna N.T."/>
        </authorList>
    </citation>
    <scope>NUCLEOTIDE SEQUENCE [LARGE SCALE GENOMIC DNA]</scope>
    <source>
        <strain evidence="2 3">Ech1591</strain>
    </source>
</reference>
<protein>
    <recommendedName>
        <fullName evidence="1">SnoaL-like domain-containing protein</fullName>
    </recommendedName>
</protein>
<dbReference type="InterPro" id="IPR032710">
    <property type="entry name" value="NTF2-like_dom_sf"/>
</dbReference>
<dbReference type="HOGENOM" id="CLU_153137_1_0_6"/>
<dbReference type="Proteomes" id="UP000002735">
    <property type="component" value="Chromosome"/>
</dbReference>
<feature type="domain" description="SnoaL-like" evidence="1">
    <location>
        <begin position="12"/>
        <end position="105"/>
    </location>
</feature>
<dbReference type="RefSeq" id="WP_012770888.1">
    <property type="nucleotide sequence ID" value="NC_012912.1"/>
</dbReference>
<accession>C6CHT1</accession>
<organism evidence="2 3">
    <name type="scientific">Dickeya chrysanthemi (strain Ech1591)</name>
    <name type="common">Dickeya zeae (strain Ech1591)</name>
    <dbReference type="NCBI Taxonomy" id="561229"/>
    <lineage>
        <taxon>Bacteria</taxon>
        <taxon>Pseudomonadati</taxon>
        <taxon>Pseudomonadota</taxon>
        <taxon>Gammaproteobacteria</taxon>
        <taxon>Enterobacterales</taxon>
        <taxon>Pectobacteriaceae</taxon>
        <taxon>Dickeya</taxon>
    </lineage>
</organism>
<dbReference type="SUPFAM" id="SSF54427">
    <property type="entry name" value="NTF2-like"/>
    <property type="match status" value="1"/>
</dbReference>
<dbReference type="EMBL" id="CP001655">
    <property type="protein sequence ID" value="ACT08038.1"/>
    <property type="molecule type" value="Genomic_DNA"/>
</dbReference>
<gene>
    <name evidence="2" type="ordered locus">Dd1591_3218</name>
</gene>
<dbReference type="Gene3D" id="3.10.450.50">
    <property type="match status" value="1"/>
</dbReference>
<dbReference type="GeneID" id="45081273"/>
<dbReference type="InterPro" id="IPR037401">
    <property type="entry name" value="SnoaL-like"/>
</dbReference>
<evidence type="ECO:0000259" key="1">
    <source>
        <dbReference type="Pfam" id="PF12680"/>
    </source>
</evidence>
<evidence type="ECO:0000313" key="3">
    <source>
        <dbReference type="Proteomes" id="UP000002735"/>
    </source>
</evidence>
<evidence type="ECO:0000313" key="2">
    <source>
        <dbReference type="EMBL" id="ACT08038.1"/>
    </source>
</evidence>
<dbReference type="eggNOG" id="COG3631">
    <property type="taxonomic scope" value="Bacteria"/>
</dbReference>
<proteinExistence type="predicted"/>
<dbReference type="STRING" id="561229.Dd1591_3218"/>
<sequence length="125" mass="13488">MTKMSNGALDIARNYVAAMAKKEIDAIVSMSAENIVCSSPIGQLVGIERFQAFQEGFAKMIVNLTLLAAYGDDEQAIVVYEVETHPVPHSVVAERLTVREGKITATTVIYDATPFAAYAASVQPH</sequence>
<dbReference type="KEGG" id="dze:Dd1591_3218"/>